<proteinExistence type="predicted"/>
<name>A0A168BPJ1_9EURO</name>
<feature type="region of interest" description="Disordered" evidence="1">
    <location>
        <begin position="105"/>
        <end position="154"/>
    </location>
</feature>
<dbReference type="EMBL" id="AZGZ01000004">
    <property type="protein sequence ID" value="KZZ95571.1"/>
    <property type="molecule type" value="Genomic_DNA"/>
</dbReference>
<feature type="compositionally biased region" description="Basic and acidic residues" evidence="1">
    <location>
        <begin position="140"/>
        <end position="149"/>
    </location>
</feature>
<dbReference type="VEuPathDB" id="FungiDB:AAP_01247"/>
<sequence length="277" mass="30177">MSVTVPSMSRSLITYHASMSITDSASVYIVQYRSTMQAQQQDSAFMIRWSYNLESTSMSEIVLSAWAFEEFDTNQPANNDYSDAPGTQDATMGRVHSGAIVGATTTGVRGHSRGHVTGDNGDALRGGGEWTTTTTSTSKIEQKKSKPDDPTGVLPVPSIVKGIGSARASFANWVKGRRHSTVPATTAHASSTSRPRSHFHTIKPWLPKDASDEVIQSVITSMGPRAYDRAVRELDPNEFEHVFAKHAKFAGRVYKEELNGDQEGIMGEKTAARRHSA</sequence>
<keyword evidence="3" id="KW-1185">Reference proteome</keyword>
<reference evidence="2 3" key="1">
    <citation type="journal article" date="2016" name="Genome Biol. Evol.">
        <title>Divergent and convergent evolution of fungal pathogenicity.</title>
        <authorList>
            <person name="Shang Y."/>
            <person name="Xiao G."/>
            <person name="Zheng P."/>
            <person name="Cen K."/>
            <person name="Zhan S."/>
            <person name="Wang C."/>
        </authorList>
    </citation>
    <scope>NUCLEOTIDE SEQUENCE [LARGE SCALE GENOMIC DNA]</scope>
    <source>
        <strain evidence="2 3">ARSEF 7405</strain>
    </source>
</reference>
<dbReference type="Proteomes" id="UP000242877">
    <property type="component" value="Unassembled WGS sequence"/>
</dbReference>
<evidence type="ECO:0000256" key="1">
    <source>
        <dbReference type="SAM" id="MobiDB-lite"/>
    </source>
</evidence>
<protein>
    <submittedName>
        <fullName evidence="2">Uncharacterized protein</fullName>
    </submittedName>
</protein>
<gene>
    <name evidence="2" type="ORF">AAP_01247</name>
</gene>
<accession>A0A168BPJ1</accession>
<comment type="caution">
    <text evidence="2">The sequence shown here is derived from an EMBL/GenBank/DDBJ whole genome shotgun (WGS) entry which is preliminary data.</text>
</comment>
<evidence type="ECO:0000313" key="3">
    <source>
        <dbReference type="Proteomes" id="UP000242877"/>
    </source>
</evidence>
<evidence type="ECO:0000313" key="2">
    <source>
        <dbReference type="EMBL" id="KZZ95571.1"/>
    </source>
</evidence>
<dbReference type="AlphaFoldDB" id="A0A168BPJ1"/>
<organism evidence="2 3">
    <name type="scientific">Ascosphaera apis ARSEF 7405</name>
    <dbReference type="NCBI Taxonomy" id="392613"/>
    <lineage>
        <taxon>Eukaryota</taxon>
        <taxon>Fungi</taxon>
        <taxon>Dikarya</taxon>
        <taxon>Ascomycota</taxon>
        <taxon>Pezizomycotina</taxon>
        <taxon>Eurotiomycetes</taxon>
        <taxon>Eurotiomycetidae</taxon>
        <taxon>Onygenales</taxon>
        <taxon>Ascosphaeraceae</taxon>
        <taxon>Ascosphaera</taxon>
    </lineage>
</organism>
<dbReference type="OrthoDB" id="10541746at2759"/>